<dbReference type="InterPro" id="IPR046867">
    <property type="entry name" value="AldOxase/xan_DH_MoCoBD2"/>
</dbReference>
<accession>A0A933GJW3</accession>
<dbReference type="GO" id="GO:0016491">
    <property type="term" value="F:oxidoreductase activity"/>
    <property type="evidence" value="ECO:0007669"/>
    <property type="project" value="InterPro"/>
</dbReference>
<sequence length="757" mass="81242">MEDYRFIGKPVSRIDAPDKVSGQAIFIDDIKLPGMLYGKILRSPLPHARILHIDTSAAEGLPGVKAVVTAIDAPRYRFGISVNDEEVFARNKVRFVGDRVAAVAATHPDLAEEALGKIKVEYQELPAVFDPLRAMQPDAPIIHEDLATYDGGPFAMMFRTAHNTIIPADVEVGDVEKGFSESDYLFEDTFTTQVVHQSYIEPRGAIARIEPSGRITLWKNTQGQFIARGEIARIMRVPLSHVRIIPTEIGGGFGGKLSILLGPICILLARKSGKPVKIMHTREEEFIAARPRHGAMIELKTGVKKDGTLVSRRSRTIIDSGAYVDFGLGTATRTASTARGPYRIPNAKLEAYCVYTNKVPGGAFRAPGAPQITFAVESQMDIIARQLAIDPLELRLKNGLQVGDVASSGQKIEGASLSHVLTEVANGIGWDKPKAGQYRGRGLACGEWNTAGTPATSSLKINEDGSVAVYTGVVNLTGSTTVFAQIAAEEFCLPLEKITVVTGDTDSAPFAPVSGGSMIAYNVGRSVLLAAKDAKNQLFELASQRLEAAKEELNLNERGVFIKHQPDRVVSLDKLALASMRDKNGLIMGKGSAAPLPPALILVAQAAEVEVDPETGQVKILKISASQDSGFSLNPLAVSGQIQGGVAQGLGYALTEELMVKEGRVLNSDFLDYKLLTFMDIPEIEVTQIQEKSPAGPYGARGVGEPPCIPTAPAIANAIYDAIGVRVKELPLTPERIVAALKSQKKVRMKTGDVSQG</sequence>
<dbReference type="GO" id="GO:0005506">
    <property type="term" value="F:iron ion binding"/>
    <property type="evidence" value="ECO:0007669"/>
    <property type="project" value="InterPro"/>
</dbReference>
<dbReference type="SMART" id="SM01008">
    <property type="entry name" value="Ald_Xan_dh_C"/>
    <property type="match status" value="1"/>
</dbReference>
<evidence type="ECO:0000259" key="1">
    <source>
        <dbReference type="SMART" id="SM01008"/>
    </source>
</evidence>
<dbReference type="Pfam" id="PF01315">
    <property type="entry name" value="Ald_Xan_dh_C"/>
    <property type="match status" value="1"/>
</dbReference>
<dbReference type="InterPro" id="IPR008274">
    <property type="entry name" value="AldOxase/xan_DH_MoCoBD1"/>
</dbReference>
<reference evidence="2" key="1">
    <citation type="submission" date="2020-07" db="EMBL/GenBank/DDBJ databases">
        <title>Huge and variable diversity of episymbiotic CPR bacteria and DPANN archaea in groundwater ecosystems.</title>
        <authorList>
            <person name="He C.Y."/>
            <person name="Keren R."/>
            <person name="Whittaker M."/>
            <person name="Farag I.F."/>
            <person name="Doudna J."/>
            <person name="Cate J.H.D."/>
            <person name="Banfield J.F."/>
        </authorList>
    </citation>
    <scope>NUCLEOTIDE SEQUENCE</scope>
    <source>
        <strain evidence="2">NC_groundwater_1482_Ag_S-0.65um_47_24</strain>
    </source>
</reference>
<protein>
    <submittedName>
        <fullName evidence="2">Xanthine dehydrogenase family protein molybdopterin-binding subunit</fullName>
    </submittedName>
</protein>
<dbReference type="PANTHER" id="PTHR11908:SF157">
    <property type="entry name" value="XANTHINE DEHYDROGENASE SUBUNIT D-RELATED"/>
    <property type="match status" value="1"/>
</dbReference>
<dbReference type="InterPro" id="IPR037165">
    <property type="entry name" value="AldOxase/xan_DH_Mopterin-bd_sf"/>
</dbReference>
<dbReference type="Pfam" id="PF02738">
    <property type="entry name" value="MoCoBD_1"/>
    <property type="match status" value="1"/>
</dbReference>
<comment type="caution">
    <text evidence="2">The sequence shown here is derived from an EMBL/GenBank/DDBJ whole genome shotgun (WGS) entry which is preliminary data.</text>
</comment>
<dbReference type="Proteomes" id="UP000772181">
    <property type="component" value="Unassembled WGS sequence"/>
</dbReference>
<dbReference type="Gene3D" id="3.90.1170.50">
    <property type="entry name" value="Aldehyde oxidase/xanthine dehydrogenase, a/b hammerhead"/>
    <property type="match status" value="1"/>
</dbReference>
<dbReference type="InterPro" id="IPR036856">
    <property type="entry name" value="Ald_Oxase/Xan_DH_a/b_sf"/>
</dbReference>
<evidence type="ECO:0000313" key="3">
    <source>
        <dbReference type="Proteomes" id="UP000772181"/>
    </source>
</evidence>
<dbReference type="Pfam" id="PF20256">
    <property type="entry name" value="MoCoBD_2"/>
    <property type="match status" value="1"/>
</dbReference>
<dbReference type="SUPFAM" id="SSF56003">
    <property type="entry name" value="Molybdenum cofactor-binding domain"/>
    <property type="match status" value="1"/>
</dbReference>
<evidence type="ECO:0000313" key="2">
    <source>
        <dbReference type="EMBL" id="MBI4594776.1"/>
    </source>
</evidence>
<dbReference type="AlphaFoldDB" id="A0A933GJW3"/>
<dbReference type="PANTHER" id="PTHR11908">
    <property type="entry name" value="XANTHINE DEHYDROGENASE"/>
    <property type="match status" value="1"/>
</dbReference>
<proteinExistence type="predicted"/>
<dbReference type="SUPFAM" id="SSF54665">
    <property type="entry name" value="CO dehydrogenase molybdoprotein N-domain-like"/>
    <property type="match status" value="1"/>
</dbReference>
<dbReference type="EMBL" id="JACQWF010000008">
    <property type="protein sequence ID" value="MBI4594776.1"/>
    <property type="molecule type" value="Genomic_DNA"/>
</dbReference>
<dbReference type="Gene3D" id="3.30.365.10">
    <property type="entry name" value="Aldehyde oxidase/xanthine dehydrogenase, molybdopterin binding domain"/>
    <property type="match status" value="4"/>
</dbReference>
<dbReference type="InterPro" id="IPR000674">
    <property type="entry name" value="Ald_Oxase/Xan_DH_a/b"/>
</dbReference>
<gene>
    <name evidence="2" type="ORF">HY730_00170</name>
</gene>
<organism evidence="2 3">
    <name type="scientific">Tectimicrobiota bacterium</name>
    <dbReference type="NCBI Taxonomy" id="2528274"/>
    <lineage>
        <taxon>Bacteria</taxon>
        <taxon>Pseudomonadati</taxon>
        <taxon>Nitrospinota/Tectimicrobiota group</taxon>
        <taxon>Candidatus Tectimicrobiota</taxon>
    </lineage>
</organism>
<dbReference type="InterPro" id="IPR016208">
    <property type="entry name" value="Ald_Oxase/xanthine_DH-like"/>
</dbReference>
<feature type="domain" description="Aldehyde oxidase/xanthine dehydrogenase a/b hammerhead" evidence="1">
    <location>
        <begin position="21"/>
        <end position="126"/>
    </location>
</feature>
<name>A0A933GJW3_UNCTE</name>